<keyword evidence="3" id="KW-0479">Metal-binding</keyword>
<organism evidence="6 7">
    <name type="scientific">Marichromatium gracile</name>
    <name type="common">Chromatium gracile</name>
    <dbReference type="NCBI Taxonomy" id="1048"/>
    <lineage>
        <taxon>Bacteria</taxon>
        <taxon>Pseudomonadati</taxon>
        <taxon>Pseudomonadota</taxon>
        <taxon>Gammaproteobacteria</taxon>
        <taxon>Chromatiales</taxon>
        <taxon>Chromatiaceae</taxon>
        <taxon>Marichromatium</taxon>
    </lineage>
</organism>
<dbReference type="InterPro" id="IPR050669">
    <property type="entry name" value="Hemerythrin"/>
</dbReference>
<dbReference type="PANTHER" id="PTHR37164:SF1">
    <property type="entry name" value="BACTERIOHEMERYTHRIN"/>
    <property type="match status" value="1"/>
</dbReference>
<dbReference type="InterPro" id="IPR016131">
    <property type="entry name" value="Haemerythrin_Fe_BS"/>
</dbReference>
<dbReference type="SUPFAM" id="SSF47188">
    <property type="entry name" value="Hemerythrin-like"/>
    <property type="match status" value="1"/>
</dbReference>
<protein>
    <submittedName>
        <fullName evidence="6">Hemerythrin</fullName>
    </submittedName>
</protein>
<name>A0ABR5VK92_MARGR</name>
<keyword evidence="4" id="KW-0408">Iron</keyword>
<dbReference type="Proteomes" id="UP000075766">
    <property type="component" value="Unassembled WGS sequence"/>
</dbReference>
<keyword evidence="2" id="KW-0813">Transport</keyword>
<evidence type="ECO:0000256" key="3">
    <source>
        <dbReference type="ARBA" id="ARBA00022723"/>
    </source>
</evidence>
<dbReference type="RefSeq" id="WP_062272058.1">
    <property type="nucleotide sequence ID" value="NZ_LSYU01000026.1"/>
</dbReference>
<sequence>MSKLPRWREEWSLNIDVIDQEHRALIERLADLCLRFCPEATPTRSGEAHALIEALAELGEQARAHFQHEERFMRAIGFDELPEHQREHALMMAEYTALLREWRAEGVEVFTPSIQETVREWLLAHILGADREFARAYFQLCGGDDPVAPSPPRGLHLG</sequence>
<dbReference type="CDD" id="cd12107">
    <property type="entry name" value="Hemerythrin"/>
    <property type="match status" value="1"/>
</dbReference>
<gene>
    <name evidence="6" type="ORF">AY586_07195</name>
</gene>
<keyword evidence="2" id="KW-0561">Oxygen transport</keyword>
<dbReference type="NCBIfam" id="TIGR02481">
    <property type="entry name" value="hemeryth_dom"/>
    <property type="match status" value="1"/>
</dbReference>
<feature type="domain" description="Hemerythrin-like" evidence="5">
    <location>
        <begin position="15"/>
        <end position="135"/>
    </location>
</feature>
<dbReference type="InterPro" id="IPR012827">
    <property type="entry name" value="Hemerythrin_metal-bd"/>
</dbReference>
<comment type="similarity">
    <text evidence="1">Belongs to the hemerythrin family.</text>
</comment>
<proteinExistence type="inferred from homology"/>
<evidence type="ECO:0000313" key="7">
    <source>
        <dbReference type="Proteomes" id="UP000075766"/>
    </source>
</evidence>
<evidence type="ECO:0000256" key="1">
    <source>
        <dbReference type="ARBA" id="ARBA00010587"/>
    </source>
</evidence>
<dbReference type="Pfam" id="PF01814">
    <property type="entry name" value="Hemerythrin"/>
    <property type="match status" value="1"/>
</dbReference>
<accession>A0ABR5VK92</accession>
<dbReference type="PANTHER" id="PTHR37164">
    <property type="entry name" value="BACTERIOHEMERYTHRIN"/>
    <property type="match status" value="1"/>
</dbReference>
<evidence type="ECO:0000256" key="4">
    <source>
        <dbReference type="ARBA" id="ARBA00023004"/>
    </source>
</evidence>
<dbReference type="Gene3D" id="1.20.120.50">
    <property type="entry name" value="Hemerythrin-like"/>
    <property type="match status" value="1"/>
</dbReference>
<comment type="caution">
    <text evidence="6">The sequence shown here is derived from an EMBL/GenBank/DDBJ whole genome shotgun (WGS) entry which is preliminary data.</text>
</comment>
<evidence type="ECO:0000259" key="5">
    <source>
        <dbReference type="Pfam" id="PF01814"/>
    </source>
</evidence>
<dbReference type="PROSITE" id="PS00550">
    <property type="entry name" value="HEMERYTHRINS"/>
    <property type="match status" value="1"/>
</dbReference>
<evidence type="ECO:0000256" key="2">
    <source>
        <dbReference type="ARBA" id="ARBA00022621"/>
    </source>
</evidence>
<keyword evidence="7" id="KW-1185">Reference proteome</keyword>
<evidence type="ECO:0000313" key="6">
    <source>
        <dbReference type="EMBL" id="KXX66007.1"/>
    </source>
</evidence>
<reference evidence="6 7" key="1">
    <citation type="submission" date="2016-02" db="EMBL/GenBank/DDBJ databases">
        <title>Genome sequence of Marichromatium gracile YL-28, a purple sulfur bacterium.</title>
        <authorList>
            <person name="Zhao C."/>
            <person name="Hong X."/>
            <person name="Chen S."/>
            <person name="Yang S."/>
        </authorList>
    </citation>
    <scope>NUCLEOTIDE SEQUENCE [LARGE SCALE GENOMIC DNA]</scope>
    <source>
        <strain evidence="6 7">YL28</strain>
    </source>
</reference>
<dbReference type="InterPro" id="IPR035938">
    <property type="entry name" value="Hemerythrin-like_sf"/>
</dbReference>
<dbReference type="EMBL" id="LSYU01000026">
    <property type="protein sequence ID" value="KXX66007.1"/>
    <property type="molecule type" value="Genomic_DNA"/>
</dbReference>
<dbReference type="InterPro" id="IPR012312">
    <property type="entry name" value="Hemerythrin-like"/>
</dbReference>